<gene>
    <name evidence="2" type="ORF">ABR189_05490</name>
</gene>
<dbReference type="Proteomes" id="UP001549749">
    <property type="component" value="Unassembled WGS sequence"/>
</dbReference>
<dbReference type="PROSITE" id="PS51257">
    <property type="entry name" value="PROKAR_LIPOPROTEIN"/>
    <property type="match status" value="1"/>
</dbReference>
<evidence type="ECO:0000256" key="1">
    <source>
        <dbReference type="SAM" id="Phobius"/>
    </source>
</evidence>
<feature type="transmembrane region" description="Helical" evidence="1">
    <location>
        <begin position="189"/>
        <end position="212"/>
    </location>
</feature>
<dbReference type="PANTHER" id="PTHR34219:SF3">
    <property type="entry name" value="BLL7967 PROTEIN"/>
    <property type="match status" value="1"/>
</dbReference>
<dbReference type="InterPro" id="IPR005625">
    <property type="entry name" value="PepSY-ass_TM"/>
</dbReference>
<name>A0ABV2T1A2_9BACT</name>
<dbReference type="RefSeq" id="WP_354659448.1">
    <property type="nucleotide sequence ID" value="NZ_JBEXAC010000001.1"/>
</dbReference>
<keyword evidence="1" id="KW-0472">Membrane</keyword>
<dbReference type="PANTHER" id="PTHR34219">
    <property type="entry name" value="IRON-REGULATED INNER MEMBRANE PROTEIN-RELATED"/>
    <property type="match status" value="1"/>
</dbReference>
<comment type="caution">
    <text evidence="2">The sequence shown here is derived from an EMBL/GenBank/DDBJ whole genome shotgun (WGS) entry which is preliminary data.</text>
</comment>
<protein>
    <submittedName>
        <fullName evidence="2">PepSY-associated TM helix domain-containing protein</fullName>
    </submittedName>
</protein>
<feature type="transmembrane region" description="Helical" evidence="1">
    <location>
        <begin position="12"/>
        <end position="34"/>
    </location>
</feature>
<dbReference type="Pfam" id="PF03929">
    <property type="entry name" value="PepSY_TM"/>
    <property type="match status" value="1"/>
</dbReference>
<dbReference type="EMBL" id="JBEXAC010000001">
    <property type="protein sequence ID" value="MET6996807.1"/>
    <property type="molecule type" value="Genomic_DNA"/>
</dbReference>
<feature type="transmembrane region" description="Helical" evidence="1">
    <location>
        <begin position="338"/>
        <end position="360"/>
    </location>
</feature>
<evidence type="ECO:0000313" key="3">
    <source>
        <dbReference type="Proteomes" id="UP001549749"/>
    </source>
</evidence>
<accession>A0ABV2T1A2</accession>
<reference evidence="2 3" key="1">
    <citation type="submission" date="2024-06" db="EMBL/GenBank/DDBJ databases">
        <title>Chitinophaga defluvii sp. nov., isolated from municipal sewage.</title>
        <authorList>
            <person name="Zhang L."/>
        </authorList>
    </citation>
    <scope>NUCLEOTIDE SEQUENCE [LARGE SCALE GENOMIC DNA]</scope>
    <source>
        <strain evidence="2 3">H8</strain>
    </source>
</reference>
<proteinExistence type="predicted"/>
<feature type="transmembrane region" description="Helical" evidence="1">
    <location>
        <begin position="137"/>
        <end position="157"/>
    </location>
</feature>
<keyword evidence="3" id="KW-1185">Reference proteome</keyword>
<keyword evidence="1" id="KW-1133">Transmembrane helix</keyword>
<organism evidence="2 3">
    <name type="scientific">Chitinophaga defluvii</name>
    <dbReference type="NCBI Taxonomy" id="3163343"/>
    <lineage>
        <taxon>Bacteria</taxon>
        <taxon>Pseudomonadati</taxon>
        <taxon>Bacteroidota</taxon>
        <taxon>Chitinophagia</taxon>
        <taxon>Chitinophagales</taxon>
        <taxon>Chitinophagaceae</taxon>
        <taxon>Chitinophaga</taxon>
    </lineage>
</organism>
<keyword evidence="1" id="KW-0812">Transmembrane</keyword>
<sequence length="382" mass="42714">MSFKKINAWLHLWLGLISGIIVFIMSITGCILVFEHEIKPLISPWLHAKAPAGTPQLPPSVLFQSAQAALPGLEANSVWYGGEGRTAKVSIENSDSVVYVNPYTAEVTAIRDHEDFFHVMLDGHVWLWLPQEIGHHVTAWGTFIFFFLLISGIILWWPKKWSKANKDKSFKIKWNARFKRLNYDLHNVLGFYSLIVAAIIAFTALLMCFGWLSNGVFWVSSGGESRPPRVRAFSDTTKINVVAGLDQVDKAWRKGVTELGSYNKHEIIVAAPHDPKDAIYVCVDMINGTWRDIYLDQHTLEMLPSSGAKITDLKMADLISRTNYGLHVGAIGGITTKILYFLASLICASLPVTGFFVWWGKRNKQPIAAKRKPATRTGASMA</sequence>
<evidence type="ECO:0000313" key="2">
    <source>
        <dbReference type="EMBL" id="MET6996807.1"/>
    </source>
</evidence>